<gene>
    <name evidence="1" type="ORF">JKP88DRAFT_247025</name>
</gene>
<comment type="caution">
    <text evidence="1">The sequence shown here is derived from an EMBL/GenBank/DDBJ whole genome shotgun (WGS) entry which is preliminary data.</text>
</comment>
<dbReference type="Proteomes" id="UP000664859">
    <property type="component" value="Unassembled WGS sequence"/>
</dbReference>
<dbReference type="EMBL" id="JAFCMP010000412">
    <property type="protein sequence ID" value="KAG5180140.1"/>
    <property type="molecule type" value="Genomic_DNA"/>
</dbReference>
<protein>
    <submittedName>
        <fullName evidence="1">Uncharacterized protein</fullName>
    </submittedName>
</protein>
<evidence type="ECO:0000313" key="1">
    <source>
        <dbReference type="EMBL" id="KAG5180140.1"/>
    </source>
</evidence>
<sequence>MHAAAAAAAAPGGRVRGTGQKRLVELFGGMGGVTLGAVEAGMVSLLWVGESPRAEAVHAARFPDCVHWRGALDVSGAFEAMSPAVAWDSVRSLCVARRVPLSQLHVHASPPCARRRSGGSDDADGGAELNAFADVGYDDDDEETGLEALLWTVNLFNELRAASDNITYTCDVAAADGVMAVLSRSGVHHRVLAAHELGARSICSRVVAGRWDPEAAAMRCAAAPPQALRAALDALPPGSLGDGDAQERLKRCALALRLYLQGFPPDYLDGMDIDPQCANEMVVDELPPPLARAFLCAVLTEEECRRCSL</sequence>
<evidence type="ECO:0000313" key="2">
    <source>
        <dbReference type="Proteomes" id="UP000664859"/>
    </source>
</evidence>
<proteinExistence type="predicted"/>
<accession>A0A835YV78</accession>
<name>A0A835YV78_9STRA</name>
<keyword evidence="2" id="KW-1185">Reference proteome</keyword>
<reference evidence="1" key="1">
    <citation type="submission" date="2021-02" db="EMBL/GenBank/DDBJ databases">
        <title>First Annotated Genome of the Yellow-green Alga Tribonema minus.</title>
        <authorList>
            <person name="Mahan K.M."/>
        </authorList>
    </citation>
    <scope>NUCLEOTIDE SEQUENCE</scope>
    <source>
        <strain evidence="1">UTEX B ZZ1240</strain>
    </source>
</reference>
<dbReference type="AlphaFoldDB" id="A0A835YV78"/>
<organism evidence="1 2">
    <name type="scientific">Tribonema minus</name>
    <dbReference type="NCBI Taxonomy" id="303371"/>
    <lineage>
        <taxon>Eukaryota</taxon>
        <taxon>Sar</taxon>
        <taxon>Stramenopiles</taxon>
        <taxon>Ochrophyta</taxon>
        <taxon>PX clade</taxon>
        <taxon>Xanthophyceae</taxon>
        <taxon>Tribonematales</taxon>
        <taxon>Tribonemataceae</taxon>
        <taxon>Tribonema</taxon>
    </lineage>
</organism>